<evidence type="ECO:0000313" key="11">
    <source>
        <dbReference type="EMBL" id="KAF3046902.1"/>
    </source>
</evidence>
<name>A0A9P5C6L7_9PLEO</name>
<keyword evidence="12" id="KW-1185">Reference proteome</keyword>
<evidence type="ECO:0000256" key="6">
    <source>
        <dbReference type="ARBA" id="ARBA00023132"/>
    </source>
</evidence>
<comment type="caution">
    <text evidence="11">The sequence shown here is derived from an EMBL/GenBank/DDBJ whole genome shotgun (WGS) entry which is preliminary data.</text>
</comment>
<dbReference type="InterPro" id="IPR044840">
    <property type="entry name" value="Nup188"/>
</dbReference>
<dbReference type="InterPro" id="IPR048883">
    <property type="entry name" value="Nup188_N-subdom_III"/>
</dbReference>
<gene>
    <name evidence="11" type="ORF">E8E12_006359</name>
</gene>
<dbReference type="GO" id="GO:0017056">
    <property type="term" value="F:structural constituent of nuclear pore"/>
    <property type="evidence" value="ECO:0007669"/>
    <property type="project" value="InterPro"/>
</dbReference>
<reference evidence="11" key="1">
    <citation type="submission" date="2019-04" db="EMBL/GenBank/DDBJ databases">
        <title>Sequencing of skin fungus with MAO and IRED activity.</title>
        <authorList>
            <person name="Marsaioli A.J."/>
            <person name="Bonatto J.M.C."/>
            <person name="Reis Junior O."/>
        </authorList>
    </citation>
    <scope>NUCLEOTIDE SEQUENCE</scope>
    <source>
        <strain evidence="11">28M1</strain>
    </source>
</reference>
<evidence type="ECO:0000256" key="5">
    <source>
        <dbReference type="ARBA" id="ARBA00023010"/>
    </source>
</evidence>
<dbReference type="Pfam" id="PF21093">
    <property type="entry name" value="Nup188_N-subdom_III"/>
    <property type="match status" value="1"/>
</dbReference>
<dbReference type="Gene3D" id="1.25.10.70">
    <property type="match status" value="1"/>
</dbReference>
<comment type="subcellular location">
    <subcellularLocation>
        <location evidence="1">Nucleus</location>
        <location evidence="1">Nuclear pore complex</location>
    </subcellularLocation>
</comment>
<dbReference type="Pfam" id="PF18378">
    <property type="entry name" value="Nup188_C"/>
    <property type="match status" value="1"/>
</dbReference>
<evidence type="ECO:0000256" key="2">
    <source>
        <dbReference type="ARBA" id="ARBA00022448"/>
    </source>
</evidence>
<keyword evidence="3" id="KW-0509">mRNA transport</keyword>
<dbReference type="Proteomes" id="UP000758155">
    <property type="component" value="Unassembled WGS sequence"/>
</dbReference>
<evidence type="ECO:0000259" key="9">
    <source>
        <dbReference type="Pfam" id="PF18378"/>
    </source>
</evidence>
<evidence type="ECO:0008006" key="13">
    <source>
        <dbReference type="Google" id="ProtNLM"/>
    </source>
</evidence>
<keyword evidence="7" id="KW-0539">Nucleus</keyword>
<keyword evidence="5" id="KW-0811">Translocation</keyword>
<dbReference type="GO" id="GO:0006606">
    <property type="term" value="P:protein import into nucleus"/>
    <property type="evidence" value="ECO:0007669"/>
    <property type="project" value="TreeGrafter"/>
</dbReference>
<dbReference type="OrthoDB" id="102511at2759"/>
<dbReference type="Pfam" id="PF21094">
    <property type="entry name" value="Nup188_SH3-like"/>
    <property type="match status" value="1"/>
</dbReference>
<sequence length="2122" mass="234167">MAPVQSTEFDLSKCFKGEQQLVLRTWDIAYRALCEPKTASRSEALRDFLTANENVEILSRPWKPFADPSQQEKSRFETKTAPISVTPAQSGNYNLNEIKEDSLWLSKEAHISEYAALQLVAQEWQSRPTAQLLSGLTEEESLSVQDAAGLANFGASTFVPNSSILQAPLAANSSQFDTQDQRRLRIIEIYHSTCASIIRISQLLISWGVAPHLRSQTIYGNDYHTFGAGWIEELGQKIATAQNSGPATALDQCLQAVKKRCEVLDGGYSWDVAESIIEAASEKWVVAQTVELLHLLHLAHVHADVVTKGFVPAATIEDWLTTFGSRGFFVQFPCVTPRQELLVPVIQLLTSLVSLAILNVDTVVDDLQSDEYKKWETSSYILNTGVVENITSIFGEARALGPSPATPPMFAWAILTWKLTSRAEYEEKQREGLLEAPDAPRRPVPEPSAIEESAMVISRLEGSELFDGKSPYLELAEASSAAGVMKIIDTLVDTGLSAFGTSVDQISRDRLRLDFLQLLRAALGSDVVVYSSDLIITAYSILGGDRSFRAWAGKGTIHHADPVVSFFLEDEDILRPLLLNEARLRYPYESTPFLKFFSVLTRGDKTVQNGLPTFVERLTETNQLMQRLPVGFAGYALTREEENANWVELTEDLPLFSSAPSNLQGQRRLLSSSSMPRNEGLMVIPAGTEGIIVDDSEQPYVAVWHYQHSTLTYLVQLLSTYPSGNSRVEYTTQQPATRENAVDIVGLFADLLHSSLQSSDGVCSVELLEALSINSDGSQDTVSIVLAVFEEELLRLCQEPGNEASLELLVNCTHFLEALVLIAPNRVWPFLARSRLLEGDGNGGSLAAILIGTEMVLGRYDFLIGCIRLYDSLVTDAVDRSVARKSPSKALSRFNASHVAESGTSDKIMSTTLFTYGRTLASIYESSLSWKYTRPDHRPEINIAICDVFTKILKLAHGVDDAPQLSAKLTRPIAPIAEYITQLYLTKTENNLPTNPILASLVIGAGSDASTLLTSSAALWLQQTESTLLLASTLVRVALLQNKPWTHLEQQLYKATPLLARLYAASDRWKSPVVRLLETLVRGAVRVTDSQESNGSAEQEPPSLLGHLGSRTAKNFLGVVSELDEPLRIVDIQTDVWNLLSAVVTCQQRWFSMYLLTGKTPKESLRTEPESAPVSGHKALLTWAIQSVSTMVLPTSSTSSFSWPLYTAKLEFITSAQNNWSWATGDLRKHRDLIQKILEFLSWMTRQPKNPQSNREVLERSYQNRFASLACEVLAMYLHSSRQVGDITLLKDVVPALAYLEDNALVLPAYNDSLHTNLKQNLEQQFPGVTLANFKRTALFPEPFGRSFFYDLELAEQLLNFDNRWAGPRGATGFVKDLEKANFNLSLVESQVQLLQSWKLLALELGNFVGKDERLIQVIVGVVKKSLKANAENELPEALFGQLSVLRTDLSFGLLKKLVEAKIHTSEARQLLAPVWNAIRASTPDFDGVFSSDAAHNYRCQLRVLYLALQPHLVVGTEQNGDTEFRSSFRGTMPASHKALETSSSTLLLEILADTVAKGFRSLANQLHADPTTVTPSDFALLTAILQRIIAVPEMSKWQSQAALLFANNGTVRYATSLFSWSDRLTVSNNGVADPVYGELALLFLLSLSAITAMAETMAVEGVLSQLNTANLMNYYRRPGGMGPYDTPARLHSIWTKGILPLCLNLLLSVGAPIASEISSFLNQFPEQLGRASSALNSSPSVRTGATKITLSVASETHSLALLSAIIEDVRKQGPKLGIQANEITLLDWDKDNVKEDVESWLSRKSALRERIVAVDEREVEMLGKKKGEVNELENRVIGELEAAGICLGLGREKTEAKSNGPHSDPRMTRSRGGTGGGGNGSGKPPYASKSEGSLKLLIICINVTKNLTNHFTVKLPDTLYHFLLTGIEDIDARGINKAPLESKRCITMQKLIDSSNEVRANKHRVATDADTNLVPWNRPKELFNIADVPINTIVWQIDYGSLKAKPALSPSAIVKQLQLQSKAAVPAVEFFEAASRSTAEFTVELEAERFHTIATDQTLNMIITCYFLDFNNEQNSDLTNVQQGDFRSLDFANKTAALDVEFKANGNTENDDHELRVKSSK</sequence>
<evidence type="ECO:0000256" key="3">
    <source>
        <dbReference type="ARBA" id="ARBA00022816"/>
    </source>
</evidence>
<dbReference type="EMBL" id="SWKV01000003">
    <property type="protein sequence ID" value="KAF3046902.1"/>
    <property type="molecule type" value="Genomic_DNA"/>
</dbReference>
<protein>
    <recommendedName>
        <fullName evidence="13">Nucleoporin</fullName>
    </recommendedName>
</protein>
<evidence type="ECO:0000256" key="4">
    <source>
        <dbReference type="ARBA" id="ARBA00022927"/>
    </source>
</evidence>
<feature type="domain" description="Nuclear pore protein Nup188 C-terminal" evidence="9">
    <location>
        <begin position="1471"/>
        <end position="1848"/>
    </location>
</feature>
<dbReference type="InterPro" id="IPR041634">
    <property type="entry name" value="Nup188_C"/>
</dbReference>
<accession>A0A9P5C6L7</accession>
<feature type="compositionally biased region" description="Polar residues" evidence="8">
    <location>
        <begin position="1088"/>
        <end position="1097"/>
    </location>
</feature>
<keyword evidence="2" id="KW-0813">Transport</keyword>
<evidence type="ECO:0000256" key="7">
    <source>
        <dbReference type="ARBA" id="ARBA00023242"/>
    </source>
</evidence>
<dbReference type="GO" id="GO:0051028">
    <property type="term" value="P:mRNA transport"/>
    <property type="evidence" value="ECO:0007669"/>
    <property type="project" value="UniProtKB-KW"/>
</dbReference>
<evidence type="ECO:0000256" key="8">
    <source>
        <dbReference type="SAM" id="MobiDB-lite"/>
    </source>
</evidence>
<feature type="region of interest" description="Disordered" evidence="8">
    <location>
        <begin position="1088"/>
        <end position="1107"/>
    </location>
</feature>
<dbReference type="PANTHER" id="PTHR31431:SF1">
    <property type="entry name" value="NUCLEOPORIN NUP188"/>
    <property type="match status" value="1"/>
</dbReference>
<dbReference type="GO" id="GO:0006405">
    <property type="term" value="P:RNA export from nucleus"/>
    <property type="evidence" value="ECO:0007669"/>
    <property type="project" value="TreeGrafter"/>
</dbReference>
<keyword evidence="4" id="KW-0653">Protein transport</keyword>
<evidence type="ECO:0000259" key="10">
    <source>
        <dbReference type="Pfam" id="PF21093"/>
    </source>
</evidence>
<feature type="region of interest" description="Disordered" evidence="8">
    <location>
        <begin position="1854"/>
        <end position="1888"/>
    </location>
</feature>
<feature type="compositionally biased region" description="Gly residues" evidence="8">
    <location>
        <begin position="1873"/>
        <end position="1882"/>
    </location>
</feature>
<dbReference type="GO" id="GO:0044611">
    <property type="term" value="C:nuclear pore inner ring"/>
    <property type="evidence" value="ECO:0007669"/>
    <property type="project" value="TreeGrafter"/>
</dbReference>
<feature type="domain" description="Nucleoporin Nup188 N-terminal subdomain III" evidence="10">
    <location>
        <begin position="703"/>
        <end position="1159"/>
    </location>
</feature>
<organism evidence="11 12">
    <name type="scientific">Didymella heteroderae</name>
    <dbReference type="NCBI Taxonomy" id="1769908"/>
    <lineage>
        <taxon>Eukaryota</taxon>
        <taxon>Fungi</taxon>
        <taxon>Dikarya</taxon>
        <taxon>Ascomycota</taxon>
        <taxon>Pezizomycotina</taxon>
        <taxon>Dothideomycetes</taxon>
        <taxon>Pleosporomycetidae</taxon>
        <taxon>Pleosporales</taxon>
        <taxon>Pleosporineae</taxon>
        <taxon>Didymellaceae</taxon>
        <taxon>Didymella</taxon>
    </lineage>
</organism>
<dbReference type="PANTHER" id="PTHR31431">
    <property type="entry name" value="NUCLEOPORIN NUP188 HOMOLOG"/>
    <property type="match status" value="1"/>
</dbReference>
<keyword evidence="6" id="KW-0906">Nuclear pore complex</keyword>
<evidence type="ECO:0000313" key="12">
    <source>
        <dbReference type="Proteomes" id="UP000758155"/>
    </source>
</evidence>
<proteinExistence type="predicted"/>
<evidence type="ECO:0000256" key="1">
    <source>
        <dbReference type="ARBA" id="ARBA00004567"/>
    </source>
</evidence>